<comment type="caution">
    <text evidence="6">The sequence shown here is derived from an EMBL/GenBank/DDBJ whole genome shotgun (WGS) entry which is preliminary data.</text>
</comment>
<dbReference type="Gene3D" id="1.10.10.10">
    <property type="entry name" value="Winged helix-like DNA-binding domain superfamily/Winged helix DNA-binding domain"/>
    <property type="match status" value="1"/>
</dbReference>
<dbReference type="InterPro" id="IPR036388">
    <property type="entry name" value="WH-like_DNA-bd_sf"/>
</dbReference>
<dbReference type="Proteomes" id="UP000030185">
    <property type="component" value="Unassembled WGS sequence"/>
</dbReference>
<dbReference type="CDD" id="cd08420">
    <property type="entry name" value="PBP2_CysL_like"/>
    <property type="match status" value="1"/>
</dbReference>
<evidence type="ECO:0000256" key="4">
    <source>
        <dbReference type="ARBA" id="ARBA00023163"/>
    </source>
</evidence>
<reference evidence="6 7" key="1">
    <citation type="submission" date="2014-09" db="EMBL/GenBank/DDBJ databases">
        <title>Sporocytophaga myxococcoides PG-01 genome sequencing.</title>
        <authorList>
            <person name="Liu L."/>
            <person name="Gao P.J."/>
            <person name="Chen G.J."/>
            <person name="Wang L.S."/>
        </authorList>
    </citation>
    <scope>NUCLEOTIDE SEQUENCE [LARGE SCALE GENOMIC DNA]</scope>
    <source>
        <strain evidence="6 7">PG-01</strain>
    </source>
</reference>
<dbReference type="Pfam" id="PF03466">
    <property type="entry name" value="LysR_substrate"/>
    <property type="match status" value="1"/>
</dbReference>
<dbReference type="Gene3D" id="3.40.190.10">
    <property type="entry name" value="Periplasmic binding protein-like II"/>
    <property type="match status" value="2"/>
</dbReference>
<gene>
    <name evidence="6" type="ORF">MYP_2008</name>
</gene>
<dbReference type="EMBL" id="BBLT01000003">
    <property type="protein sequence ID" value="GAL84780.1"/>
    <property type="molecule type" value="Genomic_DNA"/>
</dbReference>
<dbReference type="RefSeq" id="WP_156140463.1">
    <property type="nucleotide sequence ID" value="NZ_BBLT01000003.1"/>
</dbReference>
<dbReference type="PANTHER" id="PTHR30126">
    <property type="entry name" value="HTH-TYPE TRANSCRIPTIONAL REGULATOR"/>
    <property type="match status" value="1"/>
</dbReference>
<dbReference type="STRING" id="153721.MYP_2008"/>
<dbReference type="eggNOG" id="COG0583">
    <property type="taxonomic scope" value="Bacteria"/>
</dbReference>
<protein>
    <submittedName>
        <fullName evidence="6">Transcriptional regulator</fullName>
    </submittedName>
</protein>
<dbReference type="PRINTS" id="PR00039">
    <property type="entry name" value="HTHLYSR"/>
</dbReference>
<evidence type="ECO:0000313" key="6">
    <source>
        <dbReference type="EMBL" id="GAL84780.1"/>
    </source>
</evidence>
<evidence type="ECO:0000259" key="5">
    <source>
        <dbReference type="PROSITE" id="PS50931"/>
    </source>
</evidence>
<feature type="domain" description="HTH lysR-type" evidence="5">
    <location>
        <begin position="1"/>
        <end position="59"/>
    </location>
</feature>
<dbReference type="InterPro" id="IPR036390">
    <property type="entry name" value="WH_DNA-bd_sf"/>
</dbReference>
<organism evidence="6 7">
    <name type="scientific">Sporocytophaga myxococcoides</name>
    <dbReference type="NCBI Taxonomy" id="153721"/>
    <lineage>
        <taxon>Bacteria</taxon>
        <taxon>Pseudomonadati</taxon>
        <taxon>Bacteroidota</taxon>
        <taxon>Cytophagia</taxon>
        <taxon>Cytophagales</taxon>
        <taxon>Cytophagaceae</taxon>
        <taxon>Sporocytophaga</taxon>
    </lineage>
</organism>
<dbReference type="SUPFAM" id="SSF46785">
    <property type="entry name" value="Winged helix' DNA-binding domain"/>
    <property type="match status" value="1"/>
</dbReference>
<name>A0A098LD07_9BACT</name>
<evidence type="ECO:0000256" key="2">
    <source>
        <dbReference type="ARBA" id="ARBA00023015"/>
    </source>
</evidence>
<dbReference type="GO" id="GO:0000976">
    <property type="term" value="F:transcription cis-regulatory region binding"/>
    <property type="evidence" value="ECO:0007669"/>
    <property type="project" value="TreeGrafter"/>
</dbReference>
<dbReference type="SUPFAM" id="SSF53850">
    <property type="entry name" value="Periplasmic binding protein-like II"/>
    <property type="match status" value="1"/>
</dbReference>
<evidence type="ECO:0000256" key="3">
    <source>
        <dbReference type="ARBA" id="ARBA00023125"/>
    </source>
</evidence>
<dbReference type="PROSITE" id="PS50931">
    <property type="entry name" value="HTH_LYSR"/>
    <property type="match status" value="1"/>
</dbReference>
<dbReference type="FunFam" id="1.10.10.10:FF:000001">
    <property type="entry name" value="LysR family transcriptional regulator"/>
    <property type="match status" value="1"/>
</dbReference>
<dbReference type="AlphaFoldDB" id="A0A098LD07"/>
<dbReference type="Pfam" id="PF00126">
    <property type="entry name" value="HTH_1"/>
    <property type="match status" value="1"/>
</dbReference>
<accession>A0A098LD07</accession>
<proteinExistence type="inferred from homology"/>
<dbReference type="OrthoDB" id="9785745at2"/>
<keyword evidence="7" id="KW-1185">Reference proteome</keyword>
<evidence type="ECO:0000313" key="7">
    <source>
        <dbReference type="Proteomes" id="UP000030185"/>
    </source>
</evidence>
<sequence>MIFDFRLKVFYTVSQKLSFTKAAQELFISQPAVTKHIKELEEQTGLALFKRHGNNITLTPAGQVLLKHAQQIFKVYAALENDLSQLQNPESGTIRIGASTTLAQYVLPKILALFKAAHPSIQLHFVSGNSEFIEQQIISEQIDVAIVEGISHHPQIAYEAFAKDEIVLVAHAKSKIGQRGELKPTQLTTLPLILREQGSGTLDVILKALDKDKITLKDLKIELQLESTEAIKHYLLYSESAAFISIHAIGNELKNKELVILEVKGLDIYRTFQFIHLHGKTSRLTDLFKRFCNSHYNF</sequence>
<comment type="similarity">
    <text evidence="1">Belongs to the LysR transcriptional regulatory family.</text>
</comment>
<dbReference type="InterPro" id="IPR000847">
    <property type="entry name" value="LysR_HTH_N"/>
</dbReference>
<keyword evidence="3" id="KW-0238">DNA-binding</keyword>
<evidence type="ECO:0000256" key="1">
    <source>
        <dbReference type="ARBA" id="ARBA00009437"/>
    </source>
</evidence>
<dbReference type="PANTHER" id="PTHR30126:SF39">
    <property type="entry name" value="HTH-TYPE TRANSCRIPTIONAL REGULATOR CYSL"/>
    <property type="match status" value="1"/>
</dbReference>
<dbReference type="InterPro" id="IPR005119">
    <property type="entry name" value="LysR_subst-bd"/>
</dbReference>
<dbReference type="GO" id="GO:0003700">
    <property type="term" value="F:DNA-binding transcription factor activity"/>
    <property type="evidence" value="ECO:0007669"/>
    <property type="project" value="InterPro"/>
</dbReference>
<keyword evidence="4" id="KW-0804">Transcription</keyword>
<keyword evidence="2" id="KW-0805">Transcription regulation</keyword>